<dbReference type="Gene3D" id="1.10.287.1080">
    <property type="entry name" value="MazG-like"/>
    <property type="match status" value="1"/>
</dbReference>
<evidence type="ECO:0000259" key="1">
    <source>
        <dbReference type="Pfam" id="PF03819"/>
    </source>
</evidence>
<accession>A0A0A5FX23</accession>
<proteinExistence type="predicted"/>
<dbReference type="InterPro" id="IPR011379">
    <property type="entry name" value="MazG-related_GP37"/>
</dbReference>
<gene>
    <name evidence="2" type="ORF">N784_13455</name>
</gene>
<protein>
    <submittedName>
        <fullName evidence="2">Nucleotide pyrophosphohydrolase</fullName>
    </submittedName>
</protein>
<dbReference type="CDD" id="cd11541">
    <property type="entry name" value="NTP-PPase_u4"/>
    <property type="match status" value="1"/>
</dbReference>
<keyword evidence="3" id="KW-1185">Reference proteome</keyword>
<organism evidence="2 3">
    <name type="scientific">Pontibacillus litoralis JSM 072002</name>
    <dbReference type="NCBI Taxonomy" id="1385512"/>
    <lineage>
        <taxon>Bacteria</taxon>
        <taxon>Bacillati</taxon>
        <taxon>Bacillota</taxon>
        <taxon>Bacilli</taxon>
        <taxon>Bacillales</taxon>
        <taxon>Bacillaceae</taxon>
        <taxon>Pontibacillus</taxon>
    </lineage>
</organism>
<dbReference type="InterPro" id="IPR004518">
    <property type="entry name" value="MazG-like_dom"/>
</dbReference>
<name>A0A0A5FX23_9BACI</name>
<evidence type="ECO:0000313" key="3">
    <source>
        <dbReference type="Proteomes" id="UP000030401"/>
    </source>
</evidence>
<keyword evidence="2" id="KW-0378">Hydrolase</keyword>
<dbReference type="SUPFAM" id="SSF101386">
    <property type="entry name" value="all-alpha NTP pyrophosphatases"/>
    <property type="match status" value="1"/>
</dbReference>
<dbReference type="PIRSF" id="PIRSF006639">
    <property type="entry name" value="UCP006639_pph"/>
    <property type="match status" value="1"/>
</dbReference>
<dbReference type="Pfam" id="PF03819">
    <property type="entry name" value="MazG"/>
    <property type="match status" value="1"/>
</dbReference>
<comment type="caution">
    <text evidence="2">The sequence shown here is derived from an EMBL/GenBank/DDBJ whole genome shotgun (WGS) entry which is preliminary data.</text>
</comment>
<reference evidence="2 3" key="1">
    <citation type="submission" date="2013-08" db="EMBL/GenBank/DDBJ databases">
        <authorList>
            <person name="Huang J."/>
            <person name="Wang G."/>
        </authorList>
    </citation>
    <scope>NUCLEOTIDE SEQUENCE [LARGE SCALE GENOMIC DNA]</scope>
    <source>
        <strain evidence="2 3">JSM 072002</strain>
    </source>
</reference>
<dbReference type="OrthoDB" id="350573at2"/>
<dbReference type="RefSeq" id="WP_036836287.1">
    <property type="nucleotide sequence ID" value="NZ_AVPG01000038.1"/>
</dbReference>
<dbReference type="eggNOG" id="COG1694">
    <property type="taxonomic scope" value="Bacteria"/>
</dbReference>
<evidence type="ECO:0000313" key="2">
    <source>
        <dbReference type="EMBL" id="KGX84464.1"/>
    </source>
</evidence>
<dbReference type="STRING" id="1385512.N784_13455"/>
<dbReference type="Proteomes" id="UP000030401">
    <property type="component" value="Unassembled WGS sequence"/>
</dbReference>
<dbReference type="EMBL" id="AVPG01000038">
    <property type="protein sequence ID" value="KGX84464.1"/>
    <property type="molecule type" value="Genomic_DNA"/>
</dbReference>
<dbReference type="GO" id="GO:0016787">
    <property type="term" value="F:hydrolase activity"/>
    <property type="evidence" value="ECO:0007669"/>
    <property type="project" value="UniProtKB-KW"/>
</dbReference>
<dbReference type="AlphaFoldDB" id="A0A0A5FX23"/>
<feature type="domain" description="NTP pyrophosphohydrolase MazG-like" evidence="1">
    <location>
        <begin position="23"/>
        <end position="95"/>
    </location>
</feature>
<sequence>MHLNDYQKISSRTANPHENELLNYTLGLAGEAGEFADLIKKGQFHGHSIPLDEIEKELGDVLWYLSQISRLFGLSLAEVAQANIEKLNKRYPKGFSKSSSINRQEV</sequence>